<dbReference type="Proteomes" id="UP000249458">
    <property type="component" value="Unassembled WGS sequence"/>
</dbReference>
<feature type="transmembrane region" description="Helical" evidence="1">
    <location>
        <begin position="78"/>
        <end position="99"/>
    </location>
</feature>
<keyword evidence="1" id="KW-0472">Membrane</keyword>
<keyword evidence="1" id="KW-1133">Transmembrane helix</keyword>
<sequence length="152" mass="17985">MKKVSDSRIGTIIRSIFNIRYWVDYDRLKSFTAYLGNGFKKMFVPQQSTTGESFKQAVRELHLDDAELLARQKGLYRLSILMVLIAIFMLGYTGYHVLYGTWRSILLSVVVMFIALALSFRYHFWYYQIKHRKLGVSIKEWYRQGLLGEKHE</sequence>
<protein>
    <submittedName>
        <fullName evidence="2">Type IV secretion protein IcmV</fullName>
    </submittedName>
</protein>
<feature type="transmembrane region" description="Helical" evidence="1">
    <location>
        <begin position="105"/>
        <end position="124"/>
    </location>
</feature>
<proteinExistence type="predicted"/>
<comment type="caution">
    <text evidence="2">The sequence shown here is derived from an EMBL/GenBank/DDBJ whole genome shotgun (WGS) entry which is preliminary data.</text>
</comment>
<organism evidence="2 3">
    <name type="scientific">Legionella quinlivanii</name>
    <dbReference type="NCBI Taxonomy" id="45073"/>
    <lineage>
        <taxon>Bacteria</taxon>
        <taxon>Pseudomonadati</taxon>
        <taxon>Pseudomonadota</taxon>
        <taxon>Gammaproteobacteria</taxon>
        <taxon>Legionellales</taxon>
        <taxon>Legionellaceae</taxon>
        <taxon>Legionella</taxon>
    </lineage>
</organism>
<evidence type="ECO:0000313" key="3">
    <source>
        <dbReference type="Proteomes" id="UP000249458"/>
    </source>
</evidence>
<evidence type="ECO:0000256" key="1">
    <source>
        <dbReference type="SAM" id="Phobius"/>
    </source>
</evidence>
<dbReference type="EMBL" id="MVJN01000008">
    <property type="protein sequence ID" value="RAP35644.1"/>
    <property type="molecule type" value="Genomic_DNA"/>
</dbReference>
<accession>A0A364LH72</accession>
<keyword evidence="1" id="KW-0812">Transmembrane</keyword>
<gene>
    <name evidence="2" type="ORF">B1207_11115</name>
</gene>
<dbReference type="AlphaFoldDB" id="A0A364LH72"/>
<reference evidence="2 3" key="1">
    <citation type="submission" date="2017-02" db="EMBL/GenBank/DDBJ databases">
        <title>Legionella quilivanii strain from human: case report and whole genome sequencing analysis.</title>
        <authorList>
            <person name="Lalancette C."/>
            <person name="Leduc J.-M."/>
            <person name="Levesque S."/>
            <person name="Fournier E."/>
            <person name="Saoud J."/>
            <person name="Faucher S.P."/>
            <person name="Bernard K."/>
            <person name="Martineau C."/>
            <person name="Longtin J."/>
        </authorList>
    </citation>
    <scope>NUCLEOTIDE SEQUENCE [LARGE SCALE GENOMIC DNA]</scope>
    <source>
        <strain evidence="2 3">ID143958</strain>
    </source>
</reference>
<dbReference type="RefSeq" id="WP_112220045.1">
    <property type="nucleotide sequence ID" value="NZ_MVJN01000008.1"/>
</dbReference>
<name>A0A364LH72_9GAMM</name>
<evidence type="ECO:0000313" key="2">
    <source>
        <dbReference type="EMBL" id="RAP35644.1"/>
    </source>
</evidence>
<dbReference type="NCBIfam" id="NF038219">
    <property type="entry name" value="IcmV_IVB"/>
    <property type="match status" value="1"/>
</dbReference>